<dbReference type="Gene3D" id="1.10.10.10">
    <property type="entry name" value="Winged helix-like DNA-binding domain superfamily/Winged helix DNA-binding domain"/>
    <property type="match status" value="1"/>
</dbReference>
<dbReference type="AlphaFoldDB" id="A0AAP2ZBD6"/>
<name>A0AAP2ZBD6_9EURY</name>
<accession>A0AAP2ZBD6</accession>
<keyword evidence="4" id="KW-1185">Reference proteome</keyword>
<reference evidence="3 4" key="1">
    <citation type="submission" date="2022-09" db="EMBL/GenBank/DDBJ databases">
        <title>Enrichment on poylsaccharides allowed isolation of novel metabolic and taxonomic groups of Haloarchaea.</title>
        <authorList>
            <person name="Sorokin D.Y."/>
            <person name="Elcheninov A.G."/>
            <person name="Khizhniak T.V."/>
            <person name="Kolganova T.V."/>
            <person name="Kublanov I.V."/>
        </authorList>
    </citation>
    <scope>NUCLEOTIDE SEQUENCE [LARGE SCALE GENOMIC DNA]</scope>
    <source>
        <strain evidence="3 4">AArc-curdl1</strain>
    </source>
</reference>
<evidence type="ECO:0000256" key="1">
    <source>
        <dbReference type="SAM" id="MobiDB-lite"/>
    </source>
</evidence>
<dbReference type="SUPFAM" id="SSF46785">
    <property type="entry name" value="Winged helix' DNA-binding domain"/>
    <property type="match status" value="1"/>
</dbReference>
<protein>
    <submittedName>
        <fullName evidence="3">Winged helix-turn-helix transcriptional regulator</fullName>
    </submittedName>
</protein>
<gene>
    <name evidence="3" type="ORF">OB919_18515</name>
</gene>
<sequence length="241" mass="26257">MPADENDEPRVPTDDTDAHHDDVTTGDSDESGSDDDGADAGHLDDETLESESGDEGIGSLDQSGGKRVNVSAEDIDQRIVDLLSWILDTETRAKIYVHLLAQPGSTSEEIAHGTGLYPSTVREALAELHEEERVTRRKRASEGAGNNPYEYRAIQPSELVGGVVDQVQHELNTIFTLDRLFDREDEPTIDADVEPVTIVVNDEPSQTDANDEDDDLEADSSDDSLEDDDSDDDRTSSSSAE</sequence>
<evidence type="ECO:0000259" key="2">
    <source>
        <dbReference type="Pfam" id="PF01978"/>
    </source>
</evidence>
<feature type="compositionally biased region" description="Acidic residues" evidence="1">
    <location>
        <begin position="27"/>
        <end position="38"/>
    </location>
</feature>
<dbReference type="EMBL" id="JAOPJZ010000025">
    <property type="protein sequence ID" value="MCU4753948.1"/>
    <property type="molecule type" value="Genomic_DNA"/>
</dbReference>
<feature type="region of interest" description="Disordered" evidence="1">
    <location>
        <begin position="186"/>
        <end position="241"/>
    </location>
</feature>
<feature type="domain" description="Transcription regulator TrmB N-terminal" evidence="2">
    <location>
        <begin position="90"/>
        <end position="156"/>
    </location>
</feature>
<feature type="region of interest" description="Disordered" evidence="1">
    <location>
        <begin position="1"/>
        <end position="68"/>
    </location>
</feature>
<evidence type="ECO:0000313" key="3">
    <source>
        <dbReference type="EMBL" id="MCU4753948.1"/>
    </source>
</evidence>
<dbReference type="Pfam" id="PF01978">
    <property type="entry name" value="TrmB"/>
    <property type="match status" value="1"/>
</dbReference>
<dbReference type="Proteomes" id="UP001321047">
    <property type="component" value="Unassembled WGS sequence"/>
</dbReference>
<evidence type="ECO:0000313" key="4">
    <source>
        <dbReference type="Proteomes" id="UP001321047"/>
    </source>
</evidence>
<comment type="caution">
    <text evidence="3">The sequence shown here is derived from an EMBL/GenBank/DDBJ whole genome shotgun (WGS) entry which is preliminary data.</text>
</comment>
<dbReference type="InterPro" id="IPR036388">
    <property type="entry name" value="WH-like_DNA-bd_sf"/>
</dbReference>
<proteinExistence type="predicted"/>
<feature type="compositionally biased region" description="Basic and acidic residues" evidence="1">
    <location>
        <begin position="8"/>
        <end position="23"/>
    </location>
</feature>
<dbReference type="RefSeq" id="WP_342810251.1">
    <property type="nucleotide sequence ID" value="NZ_JAOPJZ010000025.1"/>
</dbReference>
<organism evidence="3 4">
    <name type="scientific">Natronosalvus hydrolyticus</name>
    <dbReference type="NCBI Taxonomy" id="2979988"/>
    <lineage>
        <taxon>Archaea</taxon>
        <taxon>Methanobacteriati</taxon>
        <taxon>Methanobacteriota</taxon>
        <taxon>Stenosarchaea group</taxon>
        <taxon>Halobacteria</taxon>
        <taxon>Halobacteriales</taxon>
        <taxon>Natrialbaceae</taxon>
        <taxon>Natronosalvus</taxon>
    </lineage>
</organism>
<dbReference type="InterPro" id="IPR036390">
    <property type="entry name" value="WH_DNA-bd_sf"/>
</dbReference>
<feature type="compositionally biased region" description="Acidic residues" evidence="1">
    <location>
        <begin position="209"/>
        <end position="232"/>
    </location>
</feature>
<dbReference type="InterPro" id="IPR002831">
    <property type="entry name" value="Tscrpt_reg_TrmB_N"/>
</dbReference>